<keyword evidence="3 6" id="KW-0812">Transmembrane</keyword>
<proteinExistence type="inferred from homology"/>
<evidence type="ECO:0000256" key="5">
    <source>
        <dbReference type="ARBA" id="ARBA00023136"/>
    </source>
</evidence>
<dbReference type="EMBL" id="JAKOGI010000077">
    <property type="protein sequence ID" value="KAJ8445495.1"/>
    <property type="molecule type" value="Genomic_DNA"/>
</dbReference>
<feature type="transmembrane region" description="Helical" evidence="6">
    <location>
        <begin position="44"/>
        <end position="67"/>
    </location>
</feature>
<evidence type="ECO:0000313" key="7">
    <source>
        <dbReference type="EMBL" id="KAJ8445495.1"/>
    </source>
</evidence>
<evidence type="ECO:0000256" key="6">
    <source>
        <dbReference type="SAM" id="Phobius"/>
    </source>
</evidence>
<evidence type="ECO:0000256" key="2">
    <source>
        <dbReference type="ARBA" id="ARBA00005982"/>
    </source>
</evidence>
<accession>A0A9Q1KM63</accession>
<keyword evidence="4 6" id="KW-1133">Transmembrane helix</keyword>
<keyword evidence="8" id="KW-1185">Reference proteome</keyword>
<feature type="transmembrane region" description="Helical" evidence="6">
    <location>
        <begin position="21"/>
        <end position="38"/>
    </location>
</feature>
<evidence type="ECO:0000256" key="4">
    <source>
        <dbReference type="ARBA" id="ARBA00022989"/>
    </source>
</evidence>
<feature type="transmembrane region" description="Helical" evidence="6">
    <location>
        <begin position="271"/>
        <end position="292"/>
    </location>
</feature>
<reference evidence="7" key="1">
    <citation type="submission" date="2022-04" db="EMBL/GenBank/DDBJ databases">
        <title>Carnegiea gigantea Genome sequencing and assembly v2.</title>
        <authorList>
            <person name="Copetti D."/>
            <person name="Sanderson M.J."/>
            <person name="Burquez A."/>
            <person name="Wojciechowski M.F."/>
        </authorList>
    </citation>
    <scope>NUCLEOTIDE SEQUENCE</scope>
    <source>
        <strain evidence="7">SGP5-SGP5p</strain>
        <tissue evidence="7">Aerial part</tissue>
    </source>
</reference>
<keyword evidence="5 6" id="KW-0472">Membrane</keyword>
<feature type="transmembrane region" description="Helical" evidence="6">
    <location>
        <begin position="136"/>
        <end position="161"/>
    </location>
</feature>
<feature type="transmembrane region" description="Helical" evidence="6">
    <location>
        <begin position="94"/>
        <end position="116"/>
    </location>
</feature>
<evidence type="ECO:0000313" key="8">
    <source>
        <dbReference type="Proteomes" id="UP001153076"/>
    </source>
</evidence>
<dbReference type="InterPro" id="IPR000109">
    <property type="entry name" value="POT_fam"/>
</dbReference>
<dbReference type="GO" id="GO:0016020">
    <property type="term" value="C:membrane"/>
    <property type="evidence" value="ECO:0007669"/>
    <property type="project" value="UniProtKB-SubCell"/>
</dbReference>
<comment type="similarity">
    <text evidence="2">Belongs to the major facilitator superfamily. Proton-dependent oligopeptide transporter (POT/PTR) (TC 2.A.17) family.</text>
</comment>
<comment type="subcellular location">
    <subcellularLocation>
        <location evidence="1">Membrane</location>
        <topology evidence="1">Multi-pass membrane protein</topology>
    </subcellularLocation>
</comment>
<sequence length="351" mass="38764">MWMMMIYLTDVWKLDYTHAAANINVWMGSVLLLLLPLSHLADAFLGNFCLFLLTTLSYTIGLGLLWMSTPPVLAKSYGNCTAYKPECIGDHQKALFYAGLALIAMGMAGHATFLGPFTVEQIDDGMQDNEDNAGCLSGSCFCIGGFAVVLIPIAGIIAVAFIKPWAILFGICARFAIVSTSVFLGGVCSYNYVRAQGSPVTTMFRMTYPGPRNVNDLYEGQGLSQIDSLPYTKGLSCNCTTQQSLQQQKQNRWRLCSVMEVEETKIAIHMIPMWLTFILCGVVSATGSTCFLEQAKHLDRKVGRIKVPLVVLLWFYEQGTQFFSKLYVMVSSCFGDSDSDSDSDSRRHLLP</sequence>
<feature type="transmembrane region" description="Helical" evidence="6">
    <location>
        <begin position="168"/>
        <end position="193"/>
    </location>
</feature>
<dbReference type="AlphaFoldDB" id="A0A9Q1KM63"/>
<comment type="caution">
    <text evidence="7">The sequence shown here is derived from an EMBL/GenBank/DDBJ whole genome shotgun (WGS) entry which is preliminary data.</text>
</comment>
<dbReference type="PANTHER" id="PTHR11654">
    <property type="entry name" value="OLIGOPEPTIDE TRANSPORTER-RELATED"/>
    <property type="match status" value="1"/>
</dbReference>
<gene>
    <name evidence="7" type="ORF">Cgig2_031308</name>
</gene>
<evidence type="ECO:0000256" key="3">
    <source>
        <dbReference type="ARBA" id="ARBA00022692"/>
    </source>
</evidence>
<dbReference type="Pfam" id="PF00854">
    <property type="entry name" value="PTR2"/>
    <property type="match status" value="1"/>
</dbReference>
<organism evidence="7 8">
    <name type="scientific">Carnegiea gigantea</name>
    <dbReference type="NCBI Taxonomy" id="171969"/>
    <lineage>
        <taxon>Eukaryota</taxon>
        <taxon>Viridiplantae</taxon>
        <taxon>Streptophyta</taxon>
        <taxon>Embryophyta</taxon>
        <taxon>Tracheophyta</taxon>
        <taxon>Spermatophyta</taxon>
        <taxon>Magnoliopsida</taxon>
        <taxon>eudicotyledons</taxon>
        <taxon>Gunneridae</taxon>
        <taxon>Pentapetalae</taxon>
        <taxon>Caryophyllales</taxon>
        <taxon>Cactineae</taxon>
        <taxon>Cactaceae</taxon>
        <taxon>Cactoideae</taxon>
        <taxon>Echinocereeae</taxon>
        <taxon>Carnegiea</taxon>
    </lineage>
</organism>
<dbReference type="Gene3D" id="1.20.1250.20">
    <property type="entry name" value="MFS general substrate transporter like domains"/>
    <property type="match status" value="1"/>
</dbReference>
<dbReference type="Proteomes" id="UP001153076">
    <property type="component" value="Unassembled WGS sequence"/>
</dbReference>
<protein>
    <submittedName>
        <fullName evidence="7">Uncharacterized protein</fullName>
    </submittedName>
</protein>
<dbReference type="GO" id="GO:0022857">
    <property type="term" value="F:transmembrane transporter activity"/>
    <property type="evidence" value="ECO:0007669"/>
    <property type="project" value="InterPro"/>
</dbReference>
<dbReference type="OrthoDB" id="1181826at2759"/>
<evidence type="ECO:0000256" key="1">
    <source>
        <dbReference type="ARBA" id="ARBA00004141"/>
    </source>
</evidence>
<dbReference type="InterPro" id="IPR036259">
    <property type="entry name" value="MFS_trans_sf"/>
</dbReference>
<name>A0A9Q1KM63_9CARY</name>